<dbReference type="InterPro" id="IPR009742">
    <property type="entry name" value="Curlin_rpt"/>
</dbReference>
<reference evidence="5 6" key="1">
    <citation type="submission" date="2016-11" db="EMBL/GenBank/DDBJ databases">
        <title>Tenacibaculum sp. LPB0136, isolated from marine environment.</title>
        <authorList>
            <person name="Kim E."/>
            <person name="Yi H."/>
        </authorList>
    </citation>
    <scope>NUCLEOTIDE SEQUENCE [LARGE SCALE GENOMIC DNA]</scope>
    <source>
        <strain evidence="5 6">LPB0136</strain>
    </source>
</reference>
<feature type="compositionally biased region" description="Polar residues" evidence="3">
    <location>
        <begin position="176"/>
        <end position="198"/>
    </location>
</feature>
<dbReference type="Proteomes" id="UP000181898">
    <property type="component" value="Chromosome"/>
</dbReference>
<dbReference type="RefSeq" id="WP_072555404.1">
    <property type="nucleotide sequence ID" value="NZ_CP018155.1"/>
</dbReference>
<protein>
    <recommendedName>
        <fullName evidence="7">Curlin associated repeat-containing protein</fullName>
    </recommendedName>
</protein>
<keyword evidence="2 4" id="KW-0732">Signal</keyword>
<gene>
    <name evidence="5" type="ORF">LPB136_06820</name>
</gene>
<feature type="chain" id="PRO_5013176730" description="Curlin associated repeat-containing protein" evidence="4">
    <location>
        <begin position="19"/>
        <end position="286"/>
    </location>
</feature>
<accession>A0A1L3JIZ5</accession>
<name>A0A1L3JIZ5_9FLAO</name>
<dbReference type="Pfam" id="PF07012">
    <property type="entry name" value="Curlin_rpt"/>
    <property type="match status" value="1"/>
</dbReference>
<evidence type="ECO:0000256" key="3">
    <source>
        <dbReference type="SAM" id="MobiDB-lite"/>
    </source>
</evidence>
<evidence type="ECO:0000256" key="2">
    <source>
        <dbReference type="ARBA" id="ARBA00022729"/>
    </source>
</evidence>
<sequence length="286" mass="29598">MKKLLSLAMVLATGALFAQNTNNSYQNGFFNDVTVTQMGINNSSNVNQDGTFYGAGNGGDDNMATINQTGLLNSSDVSQQGNRNIGTVDQLGWGNDATQDVGVGNAEDNMASADQTGGLNTSMQRQRFDNNNASVTQIGTGFLGYGNNYARQNQSSGADGVAGSTATIYQMGTDNRSVQRQRGSNNDATAVQSGANNWSRERQTSVAGGLYASTSLVIQSSATDGHRADVTQNSTGAANSSIVLQGDLLGFGGNSAIVNQDAIGSGNASLVVQFGRNTATINQTGM</sequence>
<evidence type="ECO:0000313" key="5">
    <source>
        <dbReference type="EMBL" id="APG65077.1"/>
    </source>
</evidence>
<dbReference type="EMBL" id="CP018155">
    <property type="protein sequence ID" value="APG65077.1"/>
    <property type="molecule type" value="Genomic_DNA"/>
</dbReference>
<dbReference type="KEGG" id="ten:LPB136_06820"/>
<dbReference type="STRING" id="1850252.LPB136_06820"/>
<dbReference type="GO" id="GO:0007155">
    <property type="term" value="P:cell adhesion"/>
    <property type="evidence" value="ECO:0007669"/>
    <property type="project" value="InterPro"/>
</dbReference>
<keyword evidence="6" id="KW-1185">Reference proteome</keyword>
<proteinExistence type="inferred from homology"/>
<evidence type="ECO:0000256" key="4">
    <source>
        <dbReference type="SAM" id="SignalP"/>
    </source>
</evidence>
<feature type="signal peptide" evidence="4">
    <location>
        <begin position="1"/>
        <end position="18"/>
    </location>
</feature>
<feature type="region of interest" description="Disordered" evidence="3">
    <location>
        <begin position="176"/>
        <end position="202"/>
    </location>
</feature>
<dbReference type="AlphaFoldDB" id="A0A1L3JIZ5"/>
<dbReference type="GO" id="GO:0009289">
    <property type="term" value="C:pilus"/>
    <property type="evidence" value="ECO:0007669"/>
    <property type="project" value="InterPro"/>
</dbReference>
<dbReference type="OrthoDB" id="1198742at2"/>
<comment type="similarity">
    <text evidence="1">Belongs to the CsgA/CsgB family.</text>
</comment>
<evidence type="ECO:0008006" key="7">
    <source>
        <dbReference type="Google" id="ProtNLM"/>
    </source>
</evidence>
<organism evidence="5 6">
    <name type="scientific">Tenacibaculum todarodis</name>
    <dbReference type="NCBI Taxonomy" id="1850252"/>
    <lineage>
        <taxon>Bacteria</taxon>
        <taxon>Pseudomonadati</taxon>
        <taxon>Bacteroidota</taxon>
        <taxon>Flavobacteriia</taxon>
        <taxon>Flavobacteriales</taxon>
        <taxon>Flavobacteriaceae</taxon>
        <taxon>Tenacibaculum</taxon>
    </lineage>
</organism>
<evidence type="ECO:0000313" key="6">
    <source>
        <dbReference type="Proteomes" id="UP000181898"/>
    </source>
</evidence>
<evidence type="ECO:0000256" key="1">
    <source>
        <dbReference type="ARBA" id="ARBA00009766"/>
    </source>
</evidence>